<dbReference type="EMBL" id="VJZA01000009">
    <property type="protein sequence ID" value="TVT23895.1"/>
    <property type="molecule type" value="Genomic_DNA"/>
</dbReference>
<sequence>MEPFIIGAVRYDPEDGLSCEKCGGRFCTWGGNYKEHVKSRRLAATELKKRVSPSYYVKEHDDVELREFHCPHCGLLLDFEVYRVGEPNRVDYEPLDRAGARGYDARALFEQAPDSWITFQ</sequence>
<evidence type="ECO:0000313" key="1">
    <source>
        <dbReference type="EMBL" id="TVT23895.1"/>
    </source>
</evidence>
<dbReference type="Proteomes" id="UP000318578">
    <property type="component" value="Unassembled WGS sequence"/>
</dbReference>
<reference evidence="1 2" key="1">
    <citation type="submission" date="2019-07" db="EMBL/GenBank/DDBJ databases">
        <title>New species of Amycolatopsis and Streptomyces.</title>
        <authorList>
            <person name="Duangmal K."/>
            <person name="Teo W.F.A."/>
            <person name="Lipun K."/>
        </authorList>
    </citation>
    <scope>NUCLEOTIDE SEQUENCE [LARGE SCALE GENOMIC DNA]</scope>
    <source>
        <strain evidence="1 2">JCM 30562</strain>
    </source>
</reference>
<accession>A0A558AI03</accession>
<dbReference type="OrthoDB" id="8688459at2"/>
<evidence type="ECO:0008006" key="3">
    <source>
        <dbReference type="Google" id="ProtNLM"/>
    </source>
</evidence>
<protein>
    <recommendedName>
        <fullName evidence="3">Acetone carboxylase subunit gamma</fullName>
    </recommendedName>
</protein>
<proteinExistence type="predicted"/>
<name>A0A558AI03_9PSEU</name>
<comment type="caution">
    <text evidence="1">The sequence shown here is derived from an EMBL/GenBank/DDBJ whole genome shotgun (WGS) entry which is preliminary data.</text>
</comment>
<dbReference type="Pfam" id="PF08882">
    <property type="entry name" value="Acetone_carb_G"/>
    <property type="match status" value="1"/>
</dbReference>
<evidence type="ECO:0000313" key="2">
    <source>
        <dbReference type="Proteomes" id="UP000318578"/>
    </source>
</evidence>
<organism evidence="1 2">
    <name type="scientific">Amycolatopsis acidiphila</name>
    <dbReference type="NCBI Taxonomy" id="715473"/>
    <lineage>
        <taxon>Bacteria</taxon>
        <taxon>Bacillati</taxon>
        <taxon>Actinomycetota</taxon>
        <taxon>Actinomycetes</taxon>
        <taxon>Pseudonocardiales</taxon>
        <taxon>Pseudonocardiaceae</taxon>
        <taxon>Amycolatopsis</taxon>
    </lineage>
</organism>
<gene>
    <name evidence="1" type="ORF">FNH06_08520</name>
</gene>
<keyword evidence="2" id="KW-1185">Reference proteome</keyword>
<dbReference type="AlphaFoldDB" id="A0A558AI03"/>
<dbReference type="InterPro" id="IPR016750">
    <property type="entry name" value="Aceto_COase_bsu/gsu"/>
</dbReference>
<dbReference type="RefSeq" id="WP_144636294.1">
    <property type="nucleotide sequence ID" value="NZ_BNAX01000017.1"/>
</dbReference>